<dbReference type="SUPFAM" id="SSF48452">
    <property type="entry name" value="TPR-like"/>
    <property type="match status" value="1"/>
</dbReference>
<feature type="transmembrane region" description="Helical" evidence="4">
    <location>
        <begin position="122"/>
        <end position="148"/>
    </location>
</feature>
<proteinExistence type="predicted"/>
<evidence type="ECO:0000313" key="5">
    <source>
        <dbReference type="EMBL" id="KKW35330.1"/>
    </source>
</evidence>
<dbReference type="Gene3D" id="1.25.40.10">
    <property type="entry name" value="Tetratricopeptide repeat domain"/>
    <property type="match status" value="1"/>
</dbReference>
<dbReference type="SMART" id="SM00028">
    <property type="entry name" value="TPR"/>
    <property type="match status" value="3"/>
</dbReference>
<dbReference type="Pfam" id="PF14559">
    <property type="entry name" value="TPR_19"/>
    <property type="match status" value="1"/>
</dbReference>
<dbReference type="PANTHER" id="PTHR45586:SF1">
    <property type="entry name" value="LIPOPOLYSACCHARIDE ASSEMBLY PROTEIN B"/>
    <property type="match status" value="1"/>
</dbReference>
<accession>A0A0G1XWN3</accession>
<feature type="transmembrane region" description="Helical" evidence="4">
    <location>
        <begin position="32"/>
        <end position="52"/>
    </location>
</feature>
<evidence type="ECO:0000256" key="3">
    <source>
        <dbReference type="PROSITE-ProRule" id="PRU00339"/>
    </source>
</evidence>
<feature type="transmembrane region" description="Helical" evidence="4">
    <location>
        <begin position="59"/>
        <end position="79"/>
    </location>
</feature>
<dbReference type="AlphaFoldDB" id="A0A0G1XWN3"/>
<keyword evidence="2 3" id="KW-0802">TPR repeat</keyword>
<evidence type="ECO:0000256" key="2">
    <source>
        <dbReference type="ARBA" id="ARBA00022803"/>
    </source>
</evidence>
<keyword evidence="1" id="KW-0677">Repeat</keyword>
<keyword evidence="4" id="KW-0812">Transmembrane</keyword>
<feature type="transmembrane region" description="Helical" evidence="4">
    <location>
        <begin position="376"/>
        <end position="402"/>
    </location>
</feature>
<feature type="transmembrane region" description="Helical" evidence="4">
    <location>
        <begin position="160"/>
        <end position="177"/>
    </location>
</feature>
<feature type="transmembrane region" description="Helical" evidence="4">
    <location>
        <begin position="189"/>
        <end position="208"/>
    </location>
</feature>
<evidence type="ECO:0000313" key="6">
    <source>
        <dbReference type="Proteomes" id="UP000034290"/>
    </source>
</evidence>
<reference evidence="5 6" key="1">
    <citation type="journal article" date="2015" name="Nature">
        <title>rRNA introns, odd ribosomes, and small enigmatic genomes across a large radiation of phyla.</title>
        <authorList>
            <person name="Brown C.T."/>
            <person name="Hug L.A."/>
            <person name="Thomas B.C."/>
            <person name="Sharon I."/>
            <person name="Castelle C.J."/>
            <person name="Singh A."/>
            <person name="Wilkins M.J."/>
            <person name="Williams K.H."/>
            <person name="Banfield J.F."/>
        </authorList>
    </citation>
    <scope>NUCLEOTIDE SEQUENCE [LARGE SCALE GENOMIC DNA]</scope>
</reference>
<feature type="transmembrane region" description="Helical" evidence="4">
    <location>
        <begin position="246"/>
        <end position="263"/>
    </location>
</feature>
<sequence length="741" mass="82113">MIIRVSLGLTIGLLPLIYFTRLPEWWEWPKAFILYAGVTVALVSWLLWSLINRRFMARFGLFEITLAGLLLMGGLSTIFSDQRYVSLVGMTGTQADTFVTLFFLVVLAWLFKATTPPAARRWYLYIWLGSFGLVVLGTLLQIGGLPVWPGADLGKTFQPTGNSVTILGLLTSVIWLTAWQTRRTVGATVFKLTLDLLMAACLVLFVYLDRPYASLLLMAGAIVLTVFGLSERATNRSVRARRWLDWRLAVAFVIALIILFINVEGLTKIGPGTETSLPSSTSAQITWTSFKHQPVLGSGPATFYYDFVRYRPASFNVSVLSQLRFVKASNAWWQLAATWGPAGLLLFVWLLGLGISRAFNQSTLRTQLSRSAAEPFDWLLLWLSLSLFLTAGNLVLIVWLWASLGLATASKKSMVEPAGLPRSNWLVTPVAALILLGVIGGWYGLGRVWAAPLYAHQASQAASATRPLTQVRSLIEQAIKLDPWQAGYRLRLAEVDVVNAQLLAQESKADQEKIIAAAQSGVEAGKVAERLDPLNPAVLESSIQFYQGLQGIVSGIYQAIPDFYRRIAELEPNSATAYVEWGKAELLAAQADLNSDDESTKARAANLIKTALTHFNQALELKPDDIDALYHQALGYELQGDRAQAKDQMKALAQAYPNEPEILFELGRQERLDNNLDEALRLLTQARELASQSVAVHLELANIYEAQNNFESALEELKLIQKSEPDNEQLKQRIANLEAKK</sequence>
<comment type="caution">
    <text evidence="5">The sequence shown here is derived from an EMBL/GenBank/DDBJ whole genome shotgun (WGS) entry which is preliminary data.</text>
</comment>
<dbReference type="PROSITE" id="PS50005">
    <property type="entry name" value="TPR"/>
    <property type="match status" value="1"/>
</dbReference>
<feature type="transmembrane region" description="Helical" evidence="4">
    <location>
        <begin position="422"/>
        <end position="445"/>
    </location>
</feature>
<dbReference type="PANTHER" id="PTHR45586">
    <property type="entry name" value="TPR REPEAT-CONTAINING PROTEIN PA4667"/>
    <property type="match status" value="1"/>
</dbReference>
<name>A0A0G1XWN3_9BACT</name>
<dbReference type="Pfam" id="PF13174">
    <property type="entry name" value="TPR_6"/>
    <property type="match status" value="1"/>
</dbReference>
<organism evidence="5 6">
    <name type="scientific">Candidatus Giovannonibacteria bacterium GW2011_GWA2_53_7</name>
    <dbReference type="NCBI Taxonomy" id="1618650"/>
    <lineage>
        <taxon>Bacteria</taxon>
        <taxon>Candidatus Giovannoniibacteriota</taxon>
    </lineage>
</organism>
<feature type="transmembrane region" description="Helical" evidence="4">
    <location>
        <begin position="7"/>
        <end position="26"/>
    </location>
</feature>
<keyword evidence="4" id="KW-1133">Transmembrane helix</keyword>
<dbReference type="Proteomes" id="UP000034290">
    <property type="component" value="Unassembled WGS sequence"/>
</dbReference>
<dbReference type="InterPro" id="IPR051012">
    <property type="entry name" value="CellSynth/LPSAsmb/PSIAsmb"/>
</dbReference>
<feature type="repeat" description="TPR" evidence="3">
    <location>
        <begin position="694"/>
        <end position="727"/>
    </location>
</feature>
<dbReference type="EMBL" id="LCRM01000044">
    <property type="protein sequence ID" value="KKW35330.1"/>
    <property type="molecule type" value="Genomic_DNA"/>
</dbReference>
<feature type="transmembrane region" description="Helical" evidence="4">
    <location>
        <begin position="85"/>
        <end position="110"/>
    </location>
</feature>
<feature type="transmembrane region" description="Helical" evidence="4">
    <location>
        <begin position="214"/>
        <end position="234"/>
    </location>
</feature>
<keyword evidence="4" id="KW-0472">Membrane</keyword>
<gene>
    <name evidence="5" type="ORF">UY81_C0044G0003</name>
</gene>
<dbReference type="InterPro" id="IPR019734">
    <property type="entry name" value="TPR_rpt"/>
</dbReference>
<evidence type="ECO:0000256" key="4">
    <source>
        <dbReference type="SAM" id="Phobius"/>
    </source>
</evidence>
<feature type="transmembrane region" description="Helical" evidence="4">
    <location>
        <begin position="331"/>
        <end position="355"/>
    </location>
</feature>
<dbReference type="InterPro" id="IPR011990">
    <property type="entry name" value="TPR-like_helical_dom_sf"/>
</dbReference>
<evidence type="ECO:0000256" key="1">
    <source>
        <dbReference type="ARBA" id="ARBA00022737"/>
    </source>
</evidence>
<protein>
    <submittedName>
        <fullName evidence="5">Tetratricopeptide TPR_2 repeat protein</fullName>
    </submittedName>
</protein>